<keyword evidence="3" id="KW-1185">Reference proteome</keyword>
<dbReference type="PANTHER" id="PTHR33055:SF15">
    <property type="entry name" value="TRANSPOSASE-RELATED"/>
    <property type="match status" value="1"/>
</dbReference>
<dbReference type="InterPro" id="IPR003346">
    <property type="entry name" value="Transposase_20"/>
</dbReference>
<proteinExistence type="predicted"/>
<protein>
    <recommendedName>
        <fullName evidence="1">Transposase IS116/IS110/IS902 C-terminal domain-containing protein</fullName>
    </recommendedName>
</protein>
<gene>
    <name evidence="2" type="ORF">KSX_69040</name>
</gene>
<name>A0A8J3I4V4_9CHLR</name>
<evidence type="ECO:0000259" key="1">
    <source>
        <dbReference type="Pfam" id="PF02371"/>
    </source>
</evidence>
<dbReference type="GO" id="GO:0003677">
    <property type="term" value="F:DNA binding"/>
    <property type="evidence" value="ECO:0007669"/>
    <property type="project" value="InterPro"/>
</dbReference>
<dbReference type="EMBL" id="BNJF01000004">
    <property type="protein sequence ID" value="GHO48741.1"/>
    <property type="molecule type" value="Genomic_DNA"/>
</dbReference>
<dbReference type="GO" id="GO:0006313">
    <property type="term" value="P:DNA transposition"/>
    <property type="evidence" value="ECO:0007669"/>
    <property type="project" value="InterPro"/>
</dbReference>
<evidence type="ECO:0000313" key="2">
    <source>
        <dbReference type="EMBL" id="GHO48741.1"/>
    </source>
</evidence>
<evidence type="ECO:0000313" key="3">
    <source>
        <dbReference type="Proteomes" id="UP000612362"/>
    </source>
</evidence>
<dbReference type="Pfam" id="PF02371">
    <property type="entry name" value="Transposase_20"/>
    <property type="match status" value="1"/>
</dbReference>
<dbReference type="InterPro" id="IPR047650">
    <property type="entry name" value="Transpos_IS110"/>
</dbReference>
<dbReference type="GO" id="GO:0004803">
    <property type="term" value="F:transposase activity"/>
    <property type="evidence" value="ECO:0007669"/>
    <property type="project" value="InterPro"/>
</dbReference>
<reference evidence="2" key="1">
    <citation type="submission" date="2020-10" db="EMBL/GenBank/DDBJ databases">
        <title>Taxonomic study of unclassified bacteria belonging to the class Ktedonobacteria.</title>
        <authorList>
            <person name="Yabe S."/>
            <person name="Wang C.M."/>
            <person name="Zheng Y."/>
            <person name="Sakai Y."/>
            <person name="Cavaletti L."/>
            <person name="Monciardini P."/>
            <person name="Donadio S."/>
        </authorList>
    </citation>
    <scope>NUCLEOTIDE SEQUENCE</scope>
    <source>
        <strain evidence="2">SOSP1-1</strain>
    </source>
</reference>
<dbReference type="Proteomes" id="UP000612362">
    <property type="component" value="Unassembled WGS sequence"/>
</dbReference>
<dbReference type="AlphaFoldDB" id="A0A8J3I4V4"/>
<dbReference type="PANTHER" id="PTHR33055">
    <property type="entry name" value="TRANSPOSASE FOR INSERTION SEQUENCE ELEMENT IS1111A"/>
    <property type="match status" value="1"/>
</dbReference>
<dbReference type="NCBIfam" id="NF033542">
    <property type="entry name" value="transpos_IS110"/>
    <property type="match status" value="1"/>
</dbReference>
<comment type="caution">
    <text evidence="2">The sequence shown here is derived from an EMBL/GenBank/DDBJ whole genome shotgun (WGS) entry which is preliminary data.</text>
</comment>
<sequence length="226" mass="25106">MQKTLEEANIKLASVASDVMGRSARDMLAALLAGEADPSVLAELARGRMRTKRELLAQALCVQLKPHHCFLIGEQLTDIDMLDEAIERLNTEIAEHLRPYEHQIQRLSTIPGIKRRLAEIILAEIGSDMSRFPDARHLASWAGICPGNNESGGKRLNAKTRKGSPWLRSALVEAAHAAIHSKDSYLSAQYQRLVVRRGGKKATIAIGHTLLVIIYHILSEDEDYEE</sequence>
<feature type="domain" description="Transposase IS116/IS110/IS902 C-terminal" evidence="1">
    <location>
        <begin position="105"/>
        <end position="191"/>
    </location>
</feature>
<organism evidence="2 3">
    <name type="scientific">Ktedonospora formicarum</name>
    <dbReference type="NCBI Taxonomy" id="2778364"/>
    <lineage>
        <taxon>Bacteria</taxon>
        <taxon>Bacillati</taxon>
        <taxon>Chloroflexota</taxon>
        <taxon>Ktedonobacteria</taxon>
        <taxon>Ktedonobacterales</taxon>
        <taxon>Ktedonobacteraceae</taxon>
        <taxon>Ktedonospora</taxon>
    </lineage>
</organism>
<accession>A0A8J3I4V4</accession>